<dbReference type="EMBL" id="LSBI01000003">
    <property type="protein sequence ID" value="OAQ92204.1"/>
    <property type="molecule type" value="Genomic_DNA"/>
</dbReference>
<dbReference type="Proteomes" id="UP000078340">
    <property type="component" value="Unassembled WGS sequence"/>
</dbReference>
<evidence type="ECO:0000313" key="2">
    <source>
        <dbReference type="Proteomes" id="UP000078340"/>
    </source>
</evidence>
<dbReference type="AlphaFoldDB" id="A0A179HQD4"/>
<organism evidence="1 2">
    <name type="scientific">Purpureocillium lilacinum</name>
    <name type="common">Paecilomyces lilacinus</name>
    <dbReference type="NCBI Taxonomy" id="33203"/>
    <lineage>
        <taxon>Eukaryota</taxon>
        <taxon>Fungi</taxon>
        <taxon>Dikarya</taxon>
        <taxon>Ascomycota</taxon>
        <taxon>Pezizomycotina</taxon>
        <taxon>Sordariomycetes</taxon>
        <taxon>Hypocreomycetidae</taxon>
        <taxon>Hypocreales</taxon>
        <taxon>Ophiocordycipitaceae</taxon>
        <taxon>Purpureocillium</taxon>
    </lineage>
</organism>
<protein>
    <submittedName>
        <fullName evidence="1">Uncharacterized protein</fullName>
    </submittedName>
</protein>
<proteinExistence type="predicted"/>
<name>A0A179HQD4_PURLI</name>
<reference evidence="1 2" key="1">
    <citation type="submission" date="2016-02" db="EMBL/GenBank/DDBJ databases">
        <title>Biosynthesis of antibiotic leucinostatins and their inhibition on Phytophthora in bio-control Purpureocillium lilacinum.</title>
        <authorList>
            <person name="Wang G."/>
            <person name="Liu Z."/>
            <person name="Lin R."/>
            <person name="Li E."/>
            <person name="Mao Z."/>
            <person name="Ling J."/>
            <person name="Yin W."/>
            <person name="Xie B."/>
        </authorList>
    </citation>
    <scope>NUCLEOTIDE SEQUENCE [LARGE SCALE GENOMIC DNA]</scope>
    <source>
        <strain evidence="1">PLFJ-1</strain>
    </source>
</reference>
<gene>
    <name evidence="1" type="ORF">VFPFJ_03944</name>
</gene>
<sequence>MEFSDKIGEQRGSYTRVPTTCQGDASLCQACPCLAGQNRWTGAPDVVGPVNGLPPTTWRGATCMYLEVPRSESVPNPPTTARLRAGGCPAMVSNLRDGAMRHGGGWEARLLCGSPAPESPHEVASIKQKHRISILARRGRMPAIAHHYHKGQS</sequence>
<comment type="caution">
    <text evidence="1">The sequence shown here is derived from an EMBL/GenBank/DDBJ whole genome shotgun (WGS) entry which is preliminary data.</text>
</comment>
<evidence type="ECO:0000313" key="1">
    <source>
        <dbReference type="EMBL" id="OAQ92204.1"/>
    </source>
</evidence>
<accession>A0A179HQD4</accession>